<accession>U7D500</accession>
<evidence type="ECO:0000313" key="3">
    <source>
        <dbReference type="Proteomes" id="UP000017148"/>
    </source>
</evidence>
<feature type="signal peptide" evidence="1">
    <location>
        <begin position="1"/>
        <end position="24"/>
    </location>
</feature>
<keyword evidence="3" id="KW-1185">Reference proteome</keyword>
<dbReference type="RefSeq" id="WP_022637501.1">
    <property type="nucleotide sequence ID" value="NZ_ASJR01000022.1"/>
</dbReference>
<dbReference type="AlphaFoldDB" id="U7D500"/>
<evidence type="ECO:0000256" key="1">
    <source>
        <dbReference type="SAM" id="SignalP"/>
    </source>
</evidence>
<comment type="caution">
    <text evidence="2">The sequence shown here is derived from an EMBL/GenBank/DDBJ whole genome shotgun (WGS) entry which is preliminary data.</text>
</comment>
<protein>
    <recommendedName>
        <fullName evidence="4">Phosphoesterase</fullName>
    </recommendedName>
</protein>
<keyword evidence="1" id="KW-0732">Signal</keyword>
<dbReference type="STRING" id="1313304.CALK_2094"/>
<dbReference type="Proteomes" id="UP000017148">
    <property type="component" value="Unassembled WGS sequence"/>
</dbReference>
<gene>
    <name evidence="2" type="ORF">CALK_2094</name>
</gene>
<organism evidence="2 3">
    <name type="scientific">Chitinivibrio alkaliphilus ACht1</name>
    <dbReference type="NCBI Taxonomy" id="1313304"/>
    <lineage>
        <taxon>Bacteria</taxon>
        <taxon>Pseudomonadati</taxon>
        <taxon>Fibrobacterota</taxon>
        <taxon>Chitinivibrionia</taxon>
        <taxon>Chitinivibrionales</taxon>
        <taxon>Chitinivibrionaceae</taxon>
        <taxon>Chitinivibrio</taxon>
    </lineage>
</organism>
<reference evidence="2 3" key="1">
    <citation type="journal article" date="2013" name="Environ. Microbiol.">
        <title>Genome analysis of Chitinivibrio alkaliphilus gen. nov., sp. nov., a novel extremely haloalkaliphilic anaerobic chitinolytic bacterium from the candidate phylum Termite Group 3.</title>
        <authorList>
            <person name="Sorokin D.Y."/>
            <person name="Gumerov V.M."/>
            <person name="Rakitin A.L."/>
            <person name="Beletsky A.V."/>
            <person name="Damste J.S."/>
            <person name="Muyzer G."/>
            <person name="Mardanov A.V."/>
            <person name="Ravin N.V."/>
        </authorList>
    </citation>
    <scope>NUCLEOTIDE SEQUENCE [LARGE SCALE GENOMIC DNA]</scope>
    <source>
        <strain evidence="2 3">ACht1</strain>
    </source>
</reference>
<proteinExistence type="predicted"/>
<evidence type="ECO:0008006" key="4">
    <source>
        <dbReference type="Google" id="ProtNLM"/>
    </source>
</evidence>
<feature type="chain" id="PRO_5004680618" description="Phosphoesterase" evidence="1">
    <location>
        <begin position="25"/>
        <end position="180"/>
    </location>
</feature>
<name>U7D500_9BACT</name>
<dbReference type="EMBL" id="ASJR01000022">
    <property type="protein sequence ID" value="ERP31018.1"/>
    <property type="molecule type" value="Genomic_DNA"/>
</dbReference>
<evidence type="ECO:0000313" key="2">
    <source>
        <dbReference type="EMBL" id="ERP31018.1"/>
    </source>
</evidence>
<sequence length="180" mass="19657">MNLSILGTAIAAFLIFGAPQGVYASDAPDHPGHVLLIYNELGYHSDGNEFSQPIMETFRAALTGNPDYAIPEHVGAGHNLNYNIPEIHPAANVDILNITNNQGIYGPLMEVFGDQISEDLHGGDELSHWTQVYDLRFSNNRPEAPETITTGTEPTSDLSLFRSFLSNGGGLFLQAEYSFF</sequence>